<dbReference type="EMBL" id="KB021344">
    <property type="protein sequence ID" value="ELA23832.1"/>
    <property type="molecule type" value="Genomic_DNA"/>
</dbReference>
<accession>L2FBV3</accession>
<gene>
    <name evidence="1" type="ORF">CGGC5_14557</name>
</gene>
<name>L2FBV3_COLFN</name>
<feature type="non-terminal residue" evidence="1">
    <location>
        <position position="1"/>
    </location>
</feature>
<dbReference type="Gene3D" id="3.30.710.10">
    <property type="entry name" value="Potassium Channel Kv1.1, Chain A"/>
    <property type="match status" value="1"/>
</dbReference>
<evidence type="ECO:0000313" key="1">
    <source>
        <dbReference type="EMBL" id="ELA23832.1"/>
    </source>
</evidence>
<reference evidence="1" key="1">
    <citation type="submission" date="2012-08" db="EMBL/GenBank/DDBJ databases">
        <title>Genome analysis of Colletotrichum orbiculare and Colletotrichum fructicola.</title>
        <authorList>
            <person name="Gan P.H.P."/>
            <person name="Ikeda K."/>
            <person name="Irieda H."/>
            <person name="Narusaka M."/>
            <person name="O'Connell R.J."/>
            <person name="Narusaka Y."/>
            <person name="Takano Y."/>
            <person name="Kubo Y."/>
            <person name="Shirasu K."/>
        </authorList>
    </citation>
    <scope>NUCLEOTIDE SEQUENCE</scope>
    <source>
        <strain evidence="1">Nara gc5</strain>
    </source>
</reference>
<dbReference type="InterPro" id="IPR011333">
    <property type="entry name" value="SKP1/BTB/POZ_sf"/>
</dbReference>
<protein>
    <recommendedName>
        <fullName evidence="2">BTB domain-containing protein</fullName>
    </recommendedName>
</protein>
<proteinExistence type="predicted"/>
<dbReference type="STRING" id="1213859.L2FBV3"/>
<organism evidence="1">
    <name type="scientific">Colletotrichum fructicola (strain Nara gc5)</name>
    <name type="common">Anthracnose fungus</name>
    <name type="synonym">Colletotrichum gloeosporioides (strain Nara gc5)</name>
    <dbReference type="NCBI Taxonomy" id="1213859"/>
    <lineage>
        <taxon>Eukaryota</taxon>
        <taxon>Fungi</taxon>
        <taxon>Dikarya</taxon>
        <taxon>Ascomycota</taxon>
        <taxon>Pezizomycotina</taxon>
        <taxon>Sordariomycetes</taxon>
        <taxon>Hypocreomycetidae</taxon>
        <taxon>Glomerellales</taxon>
        <taxon>Glomerellaceae</taxon>
        <taxon>Colletotrichum</taxon>
        <taxon>Colletotrichum gloeosporioides species complex</taxon>
    </lineage>
</organism>
<dbReference type="SUPFAM" id="SSF54695">
    <property type="entry name" value="POZ domain"/>
    <property type="match status" value="1"/>
</dbReference>
<dbReference type="HOGENOM" id="CLU_948503_0_0_1"/>
<evidence type="ECO:0008006" key="2">
    <source>
        <dbReference type="Google" id="ProtNLM"/>
    </source>
</evidence>
<sequence>LIIIRCHSTTFLVHRDIIVECSSYFQGCIMGFYREGFDRSVDFSDDDDVRPECVYAYLSFVHHWYFAAWANGKPSGQGLMSIASRMTLSSVAEAIILSDRLLNRAMLILLKEVFIGLLQARQTAWLDAKATNRIWGDAEHQAYFNDYTSSFDVFSRGHADDRLMQEAIAHSWHIVTRQTMALHTHYEAKLSRDFVLRVGAKRHRPDGEDICTNMVERAAGVFLVESDRSVTEAFLRDRRRRRRVLGLFRSLEGLIKVQDLAPWYKEPPEAAEERSARFREGAAGMALVVWGGCF</sequence>
<dbReference type="AlphaFoldDB" id="L2FBV3"/>